<sequence length="178" mass="18413">MSDNNSRLAITLAAIGVVAAVVSASTDVFGLFKDEPAPSGNPGAAPVGEPGGGAPPATPAGPRKVDWQGTLVLDSSGLDLDTTPPTRKPKAEDWDFYYGTPQLITFRASSKNLARWTGSQPPTAEECGQLLAAESVHKANIAQGHVYCARSGLGRLALLKITGPKGDGQGAEVTLWHP</sequence>
<proteinExistence type="predicted"/>
<evidence type="ECO:0000313" key="2">
    <source>
        <dbReference type="EMBL" id="MBB4681131.1"/>
    </source>
</evidence>
<protein>
    <submittedName>
        <fullName evidence="2">Uncharacterized protein</fullName>
    </submittedName>
</protein>
<evidence type="ECO:0000313" key="3">
    <source>
        <dbReference type="Proteomes" id="UP000533598"/>
    </source>
</evidence>
<name>A0A7W7CH58_9PSEU</name>
<feature type="region of interest" description="Disordered" evidence="1">
    <location>
        <begin position="34"/>
        <end position="63"/>
    </location>
</feature>
<keyword evidence="3" id="KW-1185">Reference proteome</keyword>
<accession>A0A7W7CH58</accession>
<comment type="caution">
    <text evidence="2">The sequence shown here is derived from an EMBL/GenBank/DDBJ whole genome shotgun (WGS) entry which is preliminary data.</text>
</comment>
<dbReference type="Proteomes" id="UP000533598">
    <property type="component" value="Unassembled WGS sequence"/>
</dbReference>
<dbReference type="RefSeq" id="WP_185007472.1">
    <property type="nucleotide sequence ID" value="NZ_BAAAUI010000045.1"/>
</dbReference>
<gene>
    <name evidence="2" type="ORF">HNR67_007249</name>
</gene>
<organism evidence="2 3">
    <name type="scientific">Crossiella cryophila</name>
    <dbReference type="NCBI Taxonomy" id="43355"/>
    <lineage>
        <taxon>Bacteria</taxon>
        <taxon>Bacillati</taxon>
        <taxon>Actinomycetota</taxon>
        <taxon>Actinomycetes</taxon>
        <taxon>Pseudonocardiales</taxon>
        <taxon>Pseudonocardiaceae</taxon>
        <taxon>Crossiella</taxon>
    </lineage>
</organism>
<dbReference type="AlphaFoldDB" id="A0A7W7CH58"/>
<evidence type="ECO:0000256" key="1">
    <source>
        <dbReference type="SAM" id="MobiDB-lite"/>
    </source>
</evidence>
<reference evidence="2 3" key="1">
    <citation type="submission" date="2020-08" db="EMBL/GenBank/DDBJ databases">
        <title>Sequencing the genomes of 1000 actinobacteria strains.</title>
        <authorList>
            <person name="Klenk H.-P."/>
        </authorList>
    </citation>
    <scope>NUCLEOTIDE SEQUENCE [LARGE SCALE GENOMIC DNA]</scope>
    <source>
        <strain evidence="2 3">DSM 44230</strain>
    </source>
</reference>
<dbReference type="EMBL" id="JACHMH010000001">
    <property type="protein sequence ID" value="MBB4681131.1"/>
    <property type="molecule type" value="Genomic_DNA"/>
</dbReference>